<dbReference type="RefSeq" id="WP_013461273.1">
    <property type="nucleotide sequence ID" value="NC_014762.1"/>
</dbReference>
<dbReference type="AlphaFoldDB" id="E4TYD1"/>
<evidence type="ECO:0000256" key="2">
    <source>
        <dbReference type="ARBA" id="ARBA00022519"/>
    </source>
</evidence>
<dbReference type="HOGENOM" id="CLU_061126_1_0_7"/>
<evidence type="ECO:0000256" key="5">
    <source>
        <dbReference type="ARBA" id="ARBA00023211"/>
    </source>
</evidence>
<dbReference type="OrthoDB" id="9802481at2"/>
<dbReference type="SUPFAM" id="SSF56300">
    <property type="entry name" value="Metallo-dependent phosphatases"/>
    <property type="match status" value="1"/>
</dbReference>
<protein>
    <submittedName>
        <fullName evidence="7">Metallophosphoesterase</fullName>
    </submittedName>
</protein>
<evidence type="ECO:0000313" key="7">
    <source>
        <dbReference type="EMBL" id="ADR35076.1"/>
    </source>
</evidence>
<dbReference type="PANTHER" id="PTHR34990:SF2">
    <property type="entry name" value="BLL8164 PROTEIN"/>
    <property type="match status" value="1"/>
</dbReference>
<evidence type="ECO:0000256" key="1">
    <source>
        <dbReference type="ARBA" id="ARBA00022475"/>
    </source>
</evidence>
<dbReference type="CDD" id="cd07398">
    <property type="entry name" value="MPP_YbbF-LpxH"/>
    <property type="match status" value="1"/>
</dbReference>
<dbReference type="GO" id="GO:0016020">
    <property type="term" value="C:membrane"/>
    <property type="evidence" value="ECO:0007669"/>
    <property type="project" value="GOC"/>
</dbReference>
<keyword evidence="5" id="KW-0464">Manganese</keyword>
<dbReference type="GO" id="GO:0009245">
    <property type="term" value="P:lipid A biosynthetic process"/>
    <property type="evidence" value="ECO:0007669"/>
    <property type="project" value="TreeGrafter"/>
</dbReference>
<dbReference type="PANTHER" id="PTHR34990">
    <property type="entry name" value="UDP-2,3-DIACYLGLUCOSAMINE HYDROLASE-RELATED"/>
    <property type="match status" value="1"/>
</dbReference>
<dbReference type="KEGG" id="sku:Sulku_2416"/>
<evidence type="ECO:0000256" key="4">
    <source>
        <dbReference type="ARBA" id="ARBA00023136"/>
    </source>
</evidence>
<reference evidence="7 8" key="1">
    <citation type="journal article" date="2012" name="Stand. Genomic Sci.">
        <title>Complete genome sequence of the sulfur compounds oxidizing chemolithoautotroph Sulfuricurvum kujiense type strain (YK-1(T)).</title>
        <authorList>
            <person name="Han C."/>
            <person name="Kotsyurbenko O."/>
            <person name="Chertkov O."/>
            <person name="Held B."/>
            <person name="Lapidus A."/>
            <person name="Nolan M."/>
            <person name="Lucas S."/>
            <person name="Hammon N."/>
            <person name="Deshpande S."/>
            <person name="Cheng J.F."/>
            <person name="Tapia R."/>
            <person name="Goodwin L.A."/>
            <person name="Pitluck S."/>
            <person name="Liolios K."/>
            <person name="Pagani I."/>
            <person name="Ivanova N."/>
            <person name="Mavromatis K."/>
            <person name="Mikhailova N."/>
            <person name="Pati A."/>
            <person name="Chen A."/>
            <person name="Palaniappan K."/>
            <person name="Land M."/>
            <person name="Hauser L."/>
            <person name="Chang Y.J."/>
            <person name="Jeffries C.D."/>
            <person name="Brambilla E.M."/>
            <person name="Rohde M."/>
            <person name="Spring S."/>
            <person name="Sikorski J."/>
            <person name="Goker M."/>
            <person name="Woyke T."/>
            <person name="Bristow J."/>
            <person name="Eisen J.A."/>
            <person name="Markowitz V."/>
            <person name="Hugenholtz P."/>
            <person name="Kyrpides N.C."/>
            <person name="Klenk H.P."/>
            <person name="Detter J.C."/>
        </authorList>
    </citation>
    <scope>NUCLEOTIDE SEQUENCE [LARGE SCALE GENOMIC DNA]</scope>
    <source>
        <strain evidence="8">ATCC BAA-921 / DSM 16994 / JCM 11577 / YK-1</strain>
    </source>
</reference>
<dbReference type="InterPro" id="IPR004843">
    <property type="entry name" value="Calcineurin-like_PHP"/>
</dbReference>
<evidence type="ECO:0000313" key="8">
    <source>
        <dbReference type="Proteomes" id="UP000008721"/>
    </source>
</evidence>
<feature type="domain" description="Calcineurin-like phosphoesterase" evidence="6">
    <location>
        <begin position="8"/>
        <end position="210"/>
    </location>
</feature>
<dbReference type="Pfam" id="PF00149">
    <property type="entry name" value="Metallophos"/>
    <property type="match status" value="1"/>
</dbReference>
<dbReference type="STRING" id="709032.Sulku_2416"/>
<dbReference type="eggNOG" id="COG2908">
    <property type="taxonomic scope" value="Bacteria"/>
</dbReference>
<gene>
    <name evidence="7" type="ordered locus">Sulku_2416</name>
</gene>
<dbReference type="InterPro" id="IPR043461">
    <property type="entry name" value="LpxH-like"/>
</dbReference>
<organism evidence="7 8">
    <name type="scientific">Sulfuricurvum kujiense (strain ATCC BAA-921 / DSM 16994 / JCM 11577 / YK-1)</name>
    <dbReference type="NCBI Taxonomy" id="709032"/>
    <lineage>
        <taxon>Bacteria</taxon>
        <taxon>Pseudomonadati</taxon>
        <taxon>Campylobacterota</taxon>
        <taxon>Epsilonproteobacteria</taxon>
        <taxon>Campylobacterales</taxon>
        <taxon>Sulfurimonadaceae</taxon>
        <taxon>Sulfuricurvum</taxon>
    </lineage>
</organism>
<keyword evidence="4" id="KW-0472">Membrane</keyword>
<keyword evidence="8" id="KW-1185">Reference proteome</keyword>
<keyword evidence="3" id="KW-0479">Metal-binding</keyword>
<dbReference type="GO" id="GO:0008758">
    <property type="term" value="F:UDP-2,3-diacylglucosamine hydrolase activity"/>
    <property type="evidence" value="ECO:0007669"/>
    <property type="project" value="TreeGrafter"/>
</dbReference>
<dbReference type="GO" id="GO:0046872">
    <property type="term" value="F:metal ion binding"/>
    <property type="evidence" value="ECO:0007669"/>
    <property type="project" value="UniProtKB-KW"/>
</dbReference>
<proteinExistence type="predicted"/>
<dbReference type="Proteomes" id="UP000008721">
    <property type="component" value="Chromosome"/>
</dbReference>
<name>E4TYD1_SULKY</name>
<evidence type="ECO:0000256" key="3">
    <source>
        <dbReference type="ARBA" id="ARBA00022723"/>
    </source>
</evidence>
<dbReference type="EMBL" id="CP002355">
    <property type="protein sequence ID" value="ADR35076.1"/>
    <property type="molecule type" value="Genomic_DNA"/>
</dbReference>
<sequence length="251" mass="29503">MNESVLNFRTVFISDLHLGTRDAQSEHLLEFIRNVECESLYLVGDIIDGWELRRNWRWSQAQSDVLQKILRKARKGTKVYYIIGNHDEFLRPFLPMVMGDNITIAHEKVHHALNGRSYLVVHGDMFDAVTMTKKWVAHLGDRCYLLLLRLNRPINTIRRWFGKYHYWSLSKMVKQSVKQAVSFITDYEDVLASHADEKGYDGVICGHIHHAEIKVINDIEYLNCGDWVESCTAIIEHYDGRFEIYEHHKNR</sequence>
<accession>E4TYD1</accession>
<evidence type="ECO:0000259" key="6">
    <source>
        <dbReference type="Pfam" id="PF00149"/>
    </source>
</evidence>
<dbReference type="Gene3D" id="3.60.21.10">
    <property type="match status" value="1"/>
</dbReference>
<keyword evidence="2" id="KW-0997">Cell inner membrane</keyword>
<dbReference type="InterPro" id="IPR029052">
    <property type="entry name" value="Metallo-depent_PP-like"/>
</dbReference>
<keyword evidence="1" id="KW-1003">Cell membrane</keyword>